<dbReference type="InterPro" id="IPR040064">
    <property type="entry name" value="MoaA-like"/>
</dbReference>
<dbReference type="GO" id="GO:0061799">
    <property type="term" value="F:cyclic pyranopterin monophosphate synthase activity"/>
    <property type="evidence" value="ECO:0007669"/>
    <property type="project" value="TreeGrafter"/>
</dbReference>
<dbReference type="Pfam" id="PF04055">
    <property type="entry name" value="Radical_SAM"/>
    <property type="match status" value="1"/>
</dbReference>
<dbReference type="GO" id="GO:0006777">
    <property type="term" value="P:Mo-molybdopterin cofactor biosynthetic process"/>
    <property type="evidence" value="ECO:0007669"/>
    <property type="project" value="UniProtKB-KW"/>
</dbReference>
<dbReference type="CDD" id="cd21117">
    <property type="entry name" value="Twitch_MoaA"/>
    <property type="match status" value="1"/>
</dbReference>
<comment type="catalytic activity">
    <reaction evidence="13">
        <text>GTP + AH2 + S-adenosyl-L-methionine = (8S)-3',8-cyclo-7,8-dihydroguanosine 5'-triphosphate + 5'-deoxyadenosine + L-methionine + A + H(+)</text>
        <dbReference type="Rhea" id="RHEA:49576"/>
        <dbReference type="ChEBI" id="CHEBI:13193"/>
        <dbReference type="ChEBI" id="CHEBI:15378"/>
        <dbReference type="ChEBI" id="CHEBI:17319"/>
        <dbReference type="ChEBI" id="CHEBI:17499"/>
        <dbReference type="ChEBI" id="CHEBI:37565"/>
        <dbReference type="ChEBI" id="CHEBI:57844"/>
        <dbReference type="ChEBI" id="CHEBI:59789"/>
        <dbReference type="ChEBI" id="CHEBI:131766"/>
        <dbReference type="EC" id="4.1.99.22"/>
    </reaction>
</comment>
<keyword evidence="12" id="KW-0456">Lyase</keyword>
<evidence type="ECO:0000256" key="3">
    <source>
        <dbReference type="ARBA" id="ARBA00012167"/>
    </source>
</evidence>
<feature type="compositionally biased region" description="Basic and acidic residues" evidence="14">
    <location>
        <begin position="28"/>
        <end position="55"/>
    </location>
</feature>
<evidence type="ECO:0000256" key="10">
    <source>
        <dbReference type="ARBA" id="ARBA00023134"/>
    </source>
</evidence>
<evidence type="ECO:0000313" key="17">
    <source>
        <dbReference type="Proteomes" id="UP001295423"/>
    </source>
</evidence>
<dbReference type="GO" id="GO:0046872">
    <property type="term" value="F:metal ion binding"/>
    <property type="evidence" value="ECO:0007669"/>
    <property type="project" value="UniProtKB-KW"/>
</dbReference>
<evidence type="ECO:0000256" key="11">
    <source>
        <dbReference type="ARBA" id="ARBA00023150"/>
    </source>
</evidence>
<evidence type="ECO:0000256" key="13">
    <source>
        <dbReference type="ARBA" id="ARBA00048697"/>
    </source>
</evidence>
<evidence type="ECO:0000256" key="4">
    <source>
        <dbReference type="ARBA" id="ARBA00022485"/>
    </source>
</evidence>
<evidence type="ECO:0000313" key="16">
    <source>
        <dbReference type="EMBL" id="CAJ1961679.1"/>
    </source>
</evidence>
<dbReference type="SFLD" id="SFLDG01383">
    <property type="entry name" value="cyclic_pyranopterin_phosphate"/>
    <property type="match status" value="1"/>
</dbReference>
<keyword evidence="8" id="KW-0408">Iron</keyword>
<dbReference type="InterPro" id="IPR058240">
    <property type="entry name" value="rSAM_sf"/>
</dbReference>
<feature type="compositionally biased region" description="Basic and acidic residues" evidence="14">
    <location>
        <begin position="412"/>
        <end position="424"/>
    </location>
</feature>
<dbReference type="SFLD" id="SFLDG01067">
    <property type="entry name" value="SPASM/twitch_domain_containing"/>
    <property type="match status" value="1"/>
</dbReference>
<dbReference type="InterPro" id="IPR050105">
    <property type="entry name" value="MoCo_biosynth_MoaA/MoaC"/>
</dbReference>
<dbReference type="Proteomes" id="UP001295423">
    <property type="component" value="Unassembled WGS sequence"/>
</dbReference>
<dbReference type="SFLD" id="SFLDG01386">
    <property type="entry name" value="main_SPASM_domain-containing"/>
    <property type="match status" value="1"/>
</dbReference>
<keyword evidence="11" id="KW-0501">Molybdenum cofactor biosynthesis</keyword>
<comment type="pathway">
    <text evidence="2">Cofactor biosynthesis; molybdopterin biosynthesis.</text>
</comment>
<evidence type="ECO:0000256" key="2">
    <source>
        <dbReference type="ARBA" id="ARBA00005046"/>
    </source>
</evidence>
<evidence type="ECO:0000256" key="1">
    <source>
        <dbReference type="ARBA" id="ARBA00001966"/>
    </source>
</evidence>
<proteinExistence type="predicted"/>
<dbReference type="Pfam" id="PF06463">
    <property type="entry name" value="Mob_synth_C"/>
    <property type="match status" value="1"/>
</dbReference>
<dbReference type="SFLD" id="SFLDS00029">
    <property type="entry name" value="Radical_SAM"/>
    <property type="match status" value="1"/>
</dbReference>
<evidence type="ECO:0000256" key="12">
    <source>
        <dbReference type="ARBA" id="ARBA00023239"/>
    </source>
</evidence>
<keyword evidence="6" id="KW-0479">Metal-binding</keyword>
<dbReference type="InterPro" id="IPR010505">
    <property type="entry name" value="MoaA_twitch"/>
</dbReference>
<evidence type="ECO:0000256" key="5">
    <source>
        <dbReference type="ARBA" id="ARBA00022691"/>
    </source>
</evidence>
<dbReference type="InterPro" id="IPR013785">
    <property type="entry name" value="Aldolase_TIM"/>
</dbReference>
<dbReference type="EMBL" id="CAKOGP040002091">
    <property type="protein sequence ID" value="CAJ1961679.1"/>
    <property type="molecule type" value="Genomic_DNA"/>
</dbReference>
<keyword evidence="17" id="KW-1185">Reference proteome</keyword>
<dbReference type="CDD" id="cd01335">
    <property type="entry name" value="Radical_SAM"/>
    <property type="match status" value="1"/>
</dbReference>
<organism evidence="16 17">
    <name type="scientific">Cylindrotheca closterium</name>
    <dbReference type="NCBI Taxonomy" id="2856"/>
    <lineage>
        <taxon>Eukaryota</taxon>
        <taxon>Sar</taxon>
        <taxon>Stramenopiles</taxon>
        <taxon>Ochrophyta</taxon>
        <taxon>Bacillariophyta</taxon>
        <taxon>Bacillariophyceae</taxon>
        <taxon>Bacillariophycidae</taxon>
        <taxon>Bacillariales</taxon>
        <taxon>Bacillariaceae</taxon>
        <taxon>Cylindrotheca</taxon>
    </lineage>
</organism>
<dbReference type="NCBIfam" id="TIGR02666">
    <property type="entry name" value="moaA"/>
    <property type="match status" value="1"/>
</dbReference>
<evidence type="ECO:0000256" key="6">
    <source>
        <dbReference type="ARBA" id="ARBA00022723"/>
    </source>
</evidence>
<dbReference type="GO" id="GO:0005525">
    <property type="term" value="F:GTP binding"/>
    <property type="evidence" value="ECO:0007669"/>
    <property type="project" value="UniProtKB-KW"/>
</dbReference>
<feature type="region of interest" description="Disordered" evidence="14">
    <location>
        <begin position="412"/>
        <end position="431"/>
    </location>
</feature>
<comment type="cofactor">
    <cofactor evidence="1">
        <name>[4Fe-4S] cluster</name>
        <dbReference type="ChEBI" id="CHEBI:49883"/>
    </cofactor>
</comment>
<evidence type="ECO:0000256" key="7">
    <source>
        <dbReference type="ARBA" id="ARBA00022741"/>
    </source>
</evidence>
<dbReference type="InterPro" id="IPR007197">
    <property type="entry name" value="rSAM"/>
</dbReference>
<dbReference type="InterPro" id="IPR013483">
    <property type="entry name" value="MoaA"/>
</dbReference>
<dbReference type="PANTHER" id="PTHR22960">
    <property type="entry name" value="MOLYBDOPTERIN COFACTOR SYNTHESIS PROTEIN A"/>
    <property type="match status" value="1"/>
</dbReference>
<dbReference type="PANTHER" id="PTHR22960:SF0">
    <property type="entry name" value="MOLYBDENUM COFACTOR BIOSYNTHESIS PROTEIN 1"/>
    <property type="match status" value="1"/>
</dbReference>
<keyword evidence="9" id="KW-0411">Iron-sulfur</keyword>
<dbReference type="SUPFAM" id="SSF102114">
    <property type="entry name" value="Radical SAM enzymes"/>
    <property type="match status" value="1"/>
</dbReference>
<evidence type="ECO:0000256" key="14">
    <source>
        <dbReference type="SAM" id="MobiDB-lite"/>
    </source>
</evidence>
<dbReference type="GO" id="GO:0051539">
    <property type="term" value="F:4 iron, 4 sulfur cluster binding"/>
    <property type="evidence" value="ECO:0007669"/>
    <property type="project" value="UniProtKB-KW"/>
</dbReference>
<feature type="domain" description="Radical SAM core" evidence="15">
    <location>
        <begin position="107"/>
        <end position="325"/>
    </location>
</feature>
<keyword evidence="7" id="KW-0547">Nucleotide-binding</keyword>
<dbReference type="PROSITE" id="PS01305">
    <property type="entry name" value="MOAA_NIFB_PQQE"/>
    <property type="match status" value="1"/>
</dbReference>
<dbReference type="InterPro" id="IPR000385">
    <property type="entry name" value="MoaA_NifB_PqqE_Fe-S-bd_CS"/>
</dbReference>
<dbReference type="Gene3D" id="3.20.20.70">
    <property type="entry name" value="Aldolase class I"/>
    <property type="match status" value="1"/>
</dbReference>
<comment type="caution">
    <text evidence="16">The sequence shown here is derived from an EMBL/GenBank/DDBJ whole genome shotgun (WGS) entry which is preliminary data.</text>
</comment>
<keyword evidence="5" id="KW-0949">S-adenosyl-L-methionine</keyword>
<protein>
    <recommendedName>
        <fullName evidence="3">GTP 3',8-cyclase</fullName>
        <ecNumber evidence="3">4.1.99.22</ecNumber>
    </recommendedName>
</protein>
<dbReference type="SMART" id="SM00729">
    <property type="entry name" value="Elp3"/>
    <property type="match status" value="1"/>
</dbReference>
<evidence type="ECO:0000259" key="15">
    <source>
        <dbReference type="PROSITE" id="PS51918"/>
    </source>
</evidence>
<accession>A0AAD2G3Q5</accession>
<dbReference type="GO" id="GO:0061798">
    <property type="term" value="F:GTP 3',8'-cyclase activity"/>
    <property type="evidence" value="ECO:0007669"/>
    <property type="project" value="UniProtKB-EC"/>
</dbReference>
<evidence type="ECO:0000256" key="8">
    <source>
        <dbReference type="ARBA" id="ARBA00023004"/>
    </source>
</evidence>
<feature type="compositionally biased region" description="Polar residues" evidence="14">
    <location>
        <begin position="58"/>
        <end position="79"/>
    </location>
</feature>
<feature type="region of interest" description="Disordered" evidence="14">
    <location>
        <begin position="19"/>
        <end position="79"/>
    </location>
</feature>
<dbReference type="AlphaFoldDB" id="A0AAD2G3Q5"/>
<keyword evidence="4" id="KW-0004">4Fe-4S</keyword>
<evidence type="ECO:0000256" key="9">
    <source>
        <dbReference type="ARBA" id="ARBA00023014"/>
    </source>
</evidence>
<sequence>MRRVVSLGRNRVFSQLQASRPLSSNAALREEEPEVVHHRPRLESLRRRLNQDKDSPISLKQSTPRPQDTSSSSMTNEMTEAEVNQSLESLMKQLEALPMPEEPLTDRFGRQHSYLRISLAERCNLRCQYCMPENGVPLQPQSHLLSNDEVVRLASWFVQNGVDKIRLTGGEPLLRKNLVDLVGNLNELGLEQIGMTTNGVTLSRNLPDLVEAGLTHVNVSLDSLLPDKFAKLTRRPESYHTKVMKAIEDCATLLPNRTKINCVVLPDNVDEMQEFCELTRSMPIDVRFIEYMPFNENNWGTGEFVSYQQMRDSIEGLSRLEDGPNDTTKWWTLPGDTMGRIGFITSMTEHFCGTCNRLRITADGQLKVCLFGSTEVSLRDLMRHEESSDEMLQKLIHYSVQRKHFKLGGHKDMEDLQDHSKENRPMTLIGG</sequence>
<name>A0AAD2G3Q5_9STRA</name>
<dbReference type="PROSITE" id="PS51918">
    <property type="entry name" value="RADICAL_SAM"/>
    <property type="match status" value="1"/>
</dbReference>
<dbReference type="EC" id="4.1.99.22" evidence="3"/>
<gene>
    <name evidence="16" type="ORF">CYCCA115_LOCUS19317</name>
</gene>
<keyword evidence="10" id="KW-0342">GTP-binding</keyword>
<reference evidence="16" key="1">
    <citation type="submission" date="2023-08" db="EMBL/GenBank/DDBJ databases">
        <authorList>
            <person name="Audoor S."/>
            <person name="Bilcke G."/>
        </authorList>
    </citation>
    <scope>NUCLEOTIDE SEQUENCE</scope>
</reference>
<dbReference type="InterPro" id="IPR006638">
    <property type="entry name" value="Elp3/MiaA/NifB-like_rSAM"/>
</dbReference>